<comment type="subcellular location">
    <subcellularLocation>
        <location evidence="1">Cell membrane</location>
        <topology evidence="1">Multi-pass membrane protein</topology>
    </subcellularLocation>
</comment>
<feature type="transmembrane region" description="Helical" evidence="5">
    <location>
        <begin position="82"/>
        <end position="100"/>
    </location>
</feature>
<feature type="transmembrane region" description="Helical" evidence="5">
    <location>
        <begin position="106"/>
        <end position="124"/>
    </location>
</feature>
<evidence type="ECO:0000256" key="5">
    <source>
        <dbReference type="SAM" id="Phobius"/>
    </source>
</evidence>
<proteinExistence type="predicted"/>
<feature type="domain" description="Major facilitator superfamily (MFS) profile" evidence="6">
    <location>
        <begin position="12"/>
        <end position="402"/>
    </location>
</feature>
<feature type="transmembrane region" description="Helical" evidence="5">
    <location>
        <begin position="289"/>
        <end position="308"/>
    </location>
</feature>
<accession>A0ABW0NLS3</accession>
<dbReference type="Proteomes" id="UP001596039">
    <property type="component" value="Unassembled WGS sequence"/>
</dbReference>
<keyword evidence="3 5" id="KW-1133">Transmembrane helix</keyword>
<feature type="transmembrane region" description="Helical" evidence="5">
    <location>
        <begin position="346"/>
        <end position="370"/>
    </location>
</feature>
<dbReference type="RefSeq" id="WP_386738854.1">
    <property type="nucleotide sequence ID" value="NZ_JBHSMG010000001.1"/>
</dbReference>
<dbReference type="Pfam" id="PF07690">
    <property type="entry name" value="MFS_1"/>
    <property type="match status" value="1"/>
</dbReference>
<feature type="transmembrane region" description="Helical" evidence="5">
    <location>
        <begin position="48"/>
        <end position="70"/>
    </location>
</feature>
<feature type="transmembrane region" description="Helical" evidence="5">
    <location>
        <begin position="376"/>
        <end position="398"/>
    </location>
</feature>
<dbReference type="Gene3D" id="1.20.1250.20">
    <property type="entry name" value="MFS general substrate transporter like domains"/>
    <property type="match status" value="2"/>
</dbReference>
<protein>
    <submittedName>
        <fullName evidence="7">CynX/NimT family MFS transporter</fullName>
    </submittedName>
</protein>
<dbReference type="InterPro" id="IPR011701">
    <property type="entry name" value="MFS"/>
</dbReference>
<feature type="transmembrane region" description="Helical" evidence="5">
    <location>
        <begin position="165"/>
        <end position="186"/>
    </location>
</feature>
<evidence type="ECO:0000256" key="1">
    <source>
        <dbReference type="ARBA" id="ARBA00004651"/>
    </source>
</evidence>
<gene>
    <name evidence="7" type="ORF">ACFPJ4_03260</name>
</gene>
<organism evidence="7 8">
    <name type="scientific">Lysinimonas soli</name>
    <dbReference type="NCBI Taxonomy" id="1074233"/>
    <lineage>
        <taxon>Bacteria</taxon>
        <taxon>Bacillati</taxon>
        <taxon>Actinomycetota</taxon>
        <taxon>Actinomycetes</taxon>
        <taxon>Micrococcales</taxon>
        <taxon>Microbacteriaceae</taxon>
        <taxon>Lysinimonas</taxon>
    </lineage>
</organism>
<evidence type="ECO:0000259" key="6">
    <source>
        <dbReference type="PROSITE" id="PS50850"/>
    </source>
</evidence>
<dbReference type="PROSITE" id="PS50850">
    <property type="entry name" value="MFS"/>
    <property type="match status" value="1"/>
</dbReference>
<dbReference type="PANTHER" id="PTHR23523:SF2">
    <property type="entry name" value="2-NITROIMIDAZOLE TRANSPORTER"/>
    <property type="match status" value="1"/>
</dbReference>
<feature type="transmembrane region" description="Helical" evidence="5">
    <location>
        <begin position="314"/>
        <end position="334"/>
    </location>
</feature>
<feature type="transmembrane region" description="Helical" evidence="5">
    <location>
        <begin position="221"/>
        <end position="243"/>
    </location>
</feature>
<keyword evidence="4 5" id="KW-0472">Membrane</keyword>
<dbReference type="InterPro" id="IPR052524">
    <property type="entry name" value="MFS_Cyanate_Porter"/>
</dbReference>
<name>A0ABW0NLS3_9MICO</name>
<dbReference type="InterPro" id="IPR036259">
    <property type="entry name" value="MFS_trans_sf"/>
</dbReference>
<dbReference type="InterPro" id="IPR020846">
    <property type="entry name" value="MFS_dom"/>
</dbReference>
<dbReference type="EMBL" id="JBHSMG010000001">
    <property type="protein sequence ID" value="MFC5501255.1"/>
    <property type="molecule type" value="Genomic_DNA"/>
</dbReference>
<dbReference type="PANTHER" id="PTHR23523">
    <property type="match status" value="1"/>
</dbReference>
<sequence>MSDARPGARWRGRLLALAGVLLVALSLRTAVAAISPILDHISRDIPLSAVVIGVLGAVPPIAFAVSGLFAPAISRRVGLDRTLLLAIGVMVLGHLGRALAPSAPVLLLATVATLLGVGVANVLMPPLVKRYFPDRIGLVSALYITVMSVGSAIPPLIAVPVADSAGWRVSLAIWFAVALTAAVPWIGMLRRERRARLDDAPSASGRDDAEPKLAGRMAHSAIAWVLAGAFGAAAFVAYASFAWLPTILADTAGTSRAQAGSLLALWSFMGLPSGVLAPILAARLRRVTPLLVAGLVFVVGGYGGLLLAPAAAPVLWTLLAGLGPLFFPLVLALINLRSRTHAGAVGLSGFVQGIGYAIGALGPIVVGLLRDATGSWFVPLLVMLLVGVLLPLPGVFVLRRTRFVEDELAARAERRGIREG</sequence>
<evidence type="ECO:0000256" key="2">
    <source>
        <dbReference type="ARBA" id="ARBA00022692"/>
    </source>
</evidence>
<evidence type="ECO:0000313" key="7">
    <source>
        <dbReference type="EMBL" id="MFC5501255.1"/>
    </source>
</evidence>
<keyword evidence="8" id="KW-1185">Reference proteome</keyword>
<keyword evidence="2 5" id="KW-0812">Transmembrane</keyword>
<evidence type="ECO:0000256" key="4">
    <source>
        <dbReference type="ARBA" id="ARBA00023136"/>
    </source>
</evidence>
<feature type="transmembrane region" description="Helical" evidence="5">
    <location>
        <begin position="263"/>
        <end position="282"/>
    </location>
</feature>
<reference evidence="8" key="1">
    <citation type="journal article" date="2019" name="Int. J. Syst. Evol. Microbiol.">
        <title>The Global Catalogue of Microorganisms (GCM) 10K type strain sequencing project: providing services to taxonomists for standard genome sequencing and annotation.</title>
        <authorList>
            <consortium name="The Broad Institute Genomics Platform"/>
            <consortium name="The Broad Institute Genome Sequencing Center for Infectious Disease"/>
            <person name="Wu L."/>
            <person name="Ma J."/>
        </authorList>
    </citation>
    <scope>NUCLEOTIDE SEQUENCE [LARGE SCALE GENOMIC DNA]</scope>
    <source>
        <strain evidence="8">CGMCC 4.6997</strain>
    </source>
</reference>
<comment type="caution">
    <text evidence="7">The sequence shown here is derived from an EMBL/GenBank/DDBJ whole genome shotgun (WGS) entry which is preliminary data.</text>
</comment>
<evidence type="ECO:0000313" key="8">
    <source>
        <dbReference type="Proteomes" id="UP001596039"/>
    </source>
</evidence>
<dbReference type="SUPFAM" id="SSF103473">
    <property type="entry name" value="MFS general substrate transporter"/>
    <property type="match status" value="1"/>
</dbReference>
<feature type="transmembrane region" description="Helical" evidence="5">
    <location>
        <begin position="136"/>
        <end position="159"/>
    </location>
</feature>
<evidence type="ECO:0000256" key="3">
    <source>
        <dbReference type="ARBA" id="ARBA00022989"/>
    </source>
</evidence>